<dbReference type="GO" id="GO:0004656">
    <property type="term" value="F:procollagen-proline 4-dioxygenase activity"/>
    <property type="evidence" value="ECO:0007669"/>
    <property type="project" value="TreeGrafter"/>
</dbReference>
<evidence type="ECO:0000313" key="9">
    <source>
        <dbReference type="Proteomes" id="UP000315783"/>
    </source>
</evidence>
<dbReference type="PANTHER" id="PTHR10869">
    <property type="entry name" value="PROLYL 4-HYDROXYLASE ALPHA SUBUNIT"/>
    <property type="match status" value="1"/>
</dbReference>
<evidence type="ECO:0000256" key="5">
    <source>
        <dbReference type="ARBA" id="ARBA00023004"/>
    </source>
</evidence>
<reference evidence="8 9" key="1">
    <citation type="journal article" date="2019" name="Appl. Microbiol. Biotechnol.">
        <title>Genome sequence of Isaria javanica and comparative genome analysis insights into family S53 peptidase evolution in fungal entomopathogens.</title>
        <authorList>
            <person name="Lin R."/>
            <person name="Zhang X."/>
            <person name="Xin B."/>
            <person name="Zou M."/>
            <person name="Gao Y."/>
            <person name="Qin F."/>
            <person name="Hu Q."/>
            <person name="Xie B."/>
            <person name="Cheng X."/>
        </authorList>
    </citation>
    <scope>NUCLEOTIDE SEQUENCE [LARGE SCALE GENOMIC DNA]</scope>
    <source>
        <strain evidence="8 9">IJ1G</strain>
    </source>
</reference>
<dbReference type="AlphaFoldDB" id="A0A545VXY0"/>
<dbReference type="InterPro" id="IPR006620">
    <property type="entry name" value="Pro_4_hyd_alph"/>
</dbReference>
<name>A0A545VXY0_9HYPO</name>
<protein>
    <submittedName>
        <fullName evidence="8">Oxidoreductase domain-containing protein</fullName>
    </submittedName>
</protein>
<dbReference type="GO" id="GO:0005506">
    <property type="term" value="F:iron ion binding"/>
    <property type="evidence" value="ECO:0007669"/>
    <property type="project" value="InterPro"/>
</dbReference>
<evidence type="ECO:0000256" key="1">
    <source>
        <dbReference type="ARBA" id="ARBA00001961"/>
    </source>
</evidence>
<feature type="compositionally biased region" description="Polar residues" evidence="6">
    <location>
        <begin position="21"/>
        <end position="40"/>
    </location>
</feature>
<dbReference type="GO" id="GO:0031418">
    <property type="term" value="F:L-ascorbic acid binding"/>
    <property type="evidence" value="ECO:0007669"/>
    <property type="project" value="InterPro"/>
</dbReference>
<keyword evidence="5" id="KW-0408">Iron</keyword>
<evidence type="ECO:0000256" key="4">
    <source>
        <dbReference type="ARBA" id="ARBA00023002"/>
    </source>
</evidence>
<organism evidence="8 9">
    <name type="scientific">Cordyceps javanica</name>
    <dbReference type="NCBI Taxonomy" id="43265"/>
    <lineage>
        <taxon>Eukaryota</taxon>
        <taxon>Fungi</taxon>
        <taxon>Dikarya</taxon>
        <taxon>Ascomycota</taxon>
        <taxon>Pezizomycotina</taxon>
        <taxon>Sordariomycetes</taxon>
        <taxon>Hypocreomycetidae</taxon>
        <taxon>Hypocreales</taxon>
        <taxon>Cordycipitaceae</taxon>
        <taxon>Cordyceps</taxon>
    </lineage>
</organism>
<dbReference type="Proteomes" id="UP000315783">
    <property type="component" value="Unassembled WGS sequence"/>
</dbReference>
<keyword evidence="4" id="KW-0560">Oxidoreductase</keyword>
<accession>A0A545VXY0</accession>
<dbReference type="SMART" id="SM00702">
    <property type="entry name" value="P4Hc"/>
    <property type="match status" value="1"/>
</dbReference>
<comment type="cofactor">
    <cofactor evidence="1">
        <name>L-ascorbate</name>
        <dbReference type="ChEBI" id="CHEBI:38290"/>
    </cofactor>
</comment>
<feature type="region of interest" description="Disordered" evidence="6">
    <location>
        <begin position="20"/>
        <end position="50"/>
    </location>
</feature>
<evidence type="ECO:0000259" key="7">
    <source>
        <dbReference type="SMART" id="SM00702"/>
    </source>
</evidence>
<evidence type="ECO:0000256" key="2">
    <source>
        <dbReference type="ARBA" id="ARBA00022723"/>
    </source>
</evidence>
<dbReference type="Pfam" id="PF13640">
    <property type="entry name" value="2OG-FeII_Oxy_3"/>
    <property type="match status" value="1"/>
</dbReference>
<proteinExistence type="predicted"/>
<dbReference type="InterPro" id="IPR044862">
    <property type="entry name" value="Pro_4_hyd_alph_FE2OG_OXY"/>
</dbReference>
<dbReference type="PANTHER" id="PTHR10869:SF241">
    <property type="entry name" value="FE2OG DIOXYGENASE DOMAIN-CONTAINING PROTEIN"/>
    <property type="match status" value="1"/>
</dbReference>
<dbReference type="Gene3D" id="2.60.120.620">
    <property type="entry name" value="q2cbj1_9rhob like domain"/>
    <property type="match status" value="1"/>
</dbReference>
<gene>
    <name evidence="8" type="ORF">IF1G_06716</name>
</gene>
<dbReference type="STRING" id="43265.A0A545VXY0"/>
<dbReference type="InterPro" id="IPR045054">
    <property type="entry name" value="P4HA-like"/>
</dbReference>
<evidence type="ECO:0000256" key="6">
    <source>
        <dbReference type="SAM" id="MobiDB-lite"/>
    </source>
</evidence>
<keyword evidence="9" id="KW-1185">Reference proteome</keyword>
<dbReference type="GO" id="GO:0005783">
    <property type="term" value="C:endoplasmic reticulum"/>
    <property type="evidence" value="ECO:0007669"/>
    <property type="project" value="TreeGrafter"/>
</dbReference>
<keyword evidence="2" id="KW-0479">Metal-binding</keyword>
<comment type="caution">
    <text evidence="8">The sequence shown here is derived from an EMBL/GenBank/DDBJ whole genome shotgun (WGS) entry which is preliminary data.</text>
</comment>
<evidence type="ECO:0000256" key="3">
    <source>
        <dbReference type="ARBA" id="ARBA00022964"/>
    </source>
</evidence>
<evidence type="ECO:0000313" key="8">
    <source>
        <dbReference type="EMBL" id="TQV94705.1"/>
    </source>
</evidence>
<dbReference type="OrthoDB" id="69177at2759"/>
<dbReference type="EMBL" id="SPUK01000009">
    <property type="protein sequence ID" value="TQV94705.1"/>
    <property type="molecule type" value="Genomic_DNA"/>
</dbReference>
<feature type="domain" description="Prolyl 4-hydroxylase alpha subunit" evidence="7">
    <location>
        <begin position="92"/>
        <end position="317"/>
    </location>
</feature>
<feature type="region of interest" description="Disordered" evidence="6">
    <location>
        <begin position="120"/>
        <end position="141"/>
    </location>
</feature>
<keyword evidence="3" id="KW-0223">Dioxygenase</keyword>
<sequence length="323" mass="35794">MFYIRRQSRMIDTLRRLARTSGKTTAVPQTDATRPMTTRASRGGGPVAAQRTHYTSKPVDVPASFLQTAPETPITFRHIPFAESPLPEYAGCFAVVVDNVLAPWECAELLRLAEASVVPDASSADGGRASSSSPSSSSPWRPALVNMGGGFEAAVADYRNSDRIIWDCQTVVDRIWRRCLLARCSGGGSGGESMAALLSRTPKDQRRRQEGGGDWTFERLNERMRFLKYTKGQFFKHDTTFKTHYTVHLYLNDSAKTSADDDACVGGATSFLSHDLERQVDVDPRAGSVLIFQHRGLLHQGAEVHSGTKYTMRTDILYRWTPE</sequence>